<dbReference type="InParanoid" id="A0LIG5"/>
<proteinExistence type="predicted"/>
<feature type="transmembrane region" description="Helical" evidence="5">
    <location>
        <begin position="239"/>
        <end position="257"/>
    </location>
</feature>
<dbReference type="PANTHER" id="PTHR31102">
    <property type="match status" value="1"/>
</dbReference>
<dbReference type="GO" id="GO:0015297">
    <property type="term" value="F:antiporter activity"/>
    <property type="evidence" value="ECO:0007669"/>
    <property type="project" value="InterPro"/>
</dbReference>
<dbReference type="GO" id="GO:1902600">
    <property type="term" value="P:proton transmembrane transport"/>
    <property type="evidence" value="ECO:0007669"/>
    <property type="project" value="InterPro"/>
</dbReference>
<dbReference type="AlphaFoldDB" id="A0LIG5"/>
<comment type="subcellular location">
    <subcellularLocation>
        <location evidence="1">Membrane</location>
        <topology evidence="1">Multi-pass membrane protein</topology>
    </subcellularLocation>
</comment>
<feature type="transmembrane region" description="Helical" evidence="5">
    <location>
        <begin position="185"/>
        <end position="206"/>
    </location>
</feature>
<dbReference type="InterPro" id="IPR006153">
    <property type="entry name" value="Cation/H_exchanger_TM"/>
</dbReference>
<dbReference type="KEGG" id="sfu:Sfum_1529"/>
<protein>
    <submittedName>
        <fullName evidence="7">Sodium/hydrogen exchanger</fullName>
    </submittedName>
</protein>
<accession>A0LIG5</accession>
<dbReference type="HOGENOM" id="CLU_018415_1_0_7"/>
<keyword evidence="2 5" id="KW-0812">Transmembrane</keyword>
<dbReference type="OrthoDB" id="9790604at2"/>
<dbReference type="Gene3D" id="1.20.1530.20">
    <property type="match status" value="1"/>
</dbReference>
<dbReference type="Proteomes" id="UP000001784">
    <property type="component" value="Chromosome"/>
</dbReference>
<feature type="transmembrane region" description="Helical" evidence="5">
    <location>
        <begin position="107"/>
        <end position="130"/>
    </location>
</feature>
<evidence type="ECO:0000313" key="8">
    <source>
        <dbReference type="Proteomes" id="UP000001784"/>
    </source>
</evidence>
<feature type="transmembrane region" description="Helical" evidence="5">
    <location>
        <begin position="150"/>
        <end position="173"/>
    </location>
</feature>
<evidence type="ECO:0000256" key="2">
    <source>
        <dbReference type="ARBA" id="ARBA00022692"/>
    </source>
</evidence>
<dbReference type="GO" id="GO:0016020">
    <property type="term" value="C:membrane"/>
    <property type="evidence" value="ECO:0007669"/>
    <property type="project" value="UniProtKB-SubCell"/>
</dbReference>
<evidence type="ECO:0000259" key="6">
    <source>
        <dbReference type="Pfam" id="PF00999"/>
    </source>
</evidence>
<organism evidence="7 8">
    <name type="scientific">Syntrophobacter fumaroxidans (strain DSM 10017 / MPOB)</name>
    <dbReference type="NCBI Taxonomy" id="335543"/>
    <lineage>
        <taxon>Bacteria</taxon>
        <taxon>Pseudomonadati</taxon>
        <taxon>Thermodesulfobacteriota</taxon>
        <taxon>Syntrophobacteria</taxon>
        <taxon>Syntrophobacterales</taxon>
        <taxon>Syntrophobacteraceae</taxon>
        <taxon>Syntrophobacter</taxon>
    </lineage>
</organism>
<dbReference type="Pfam" id="PF00999">
    <property type="entry name" value="Na_H_Exchanger"/>
    <property type="match status" value="1"/>
</dbReference>
<dbReference type="STRING" id="335543.Sfum_1529"/>
<feature type="transmembrane region" description="Helical" evidence="5">
    <location>
        <begin position="80"/>
        <end position="101"/>
    </location>
</feature>
<evidence type="ECO:0000313" key="7">
    <source>
        <dbReference type="EMBL" id="ABK17217.1"/>
    </source>
</evidence>
<feature type="transmembrane region" description="Helical" evidence="5">
    <location>
        <begin position="363"/>
        <end position="385"/>
    </location>
</feature>
<evidence type="ECO:0000256" key="1">
    <source>
        <dbReference type="ARBA" id="ARBA00004141"/>
    </source>
</evidence>
<dbReference type="eggNOG" id="COG0025">
    <property type="taxonomic scope" value="Bacteria"/>
</dbReference>
<keyword evidence="3 5" id="KW-1133">Transmembrane helix</keyword>
<feature type="domain" description="Cation/H+ exchanger transmembrane" evidence="6">
    <location>
        <begin position="8"/>
        <end position="381"/>
    </location>
</feature>
<feature type="transmembrane region" description="Helical" evidence="5">
    <location>
        <begin position="338"/>
        <end position="357"/>
    </location>
</feature>
<feature type="transmembrane region" description="Helical" evidence="5">
    <location>
        <begin position="277"/>
        <end position="296"/>
    </location>
</feature>
<evidence type="ECO:0000256" key="4">
    <source>
        <dbReference type="ARBA" id="ARBA00023136"/>
    </source>
</evidence>
<feature type="transmembrane region" description="Helical" evidence="5">
    <location>
        <begin position="215"/>
        <end position="233"/>
    </location>
</feature>
<gene>
    <name evidence="7" type="ordered locus">Sfum_1529</name>
</gene>
<name>A0LIG5_SYNFM</name>
<dbReference type="InterPro" id="IPR051843">
    <property type="entry name" value="CPA1_transporter"/>
</dbReference>
<keyword evidence="4 5" id="KW-0472">Membrane</keyword>
<keyword evidence="8" id="KW-1185">Reference proteome</keyword>
<dbReference type="RefSeq" id="WP_011698388.1">
    <property type="nucleotide sequence ID" value="NC_008554.1"/>
</dbReference>
<dbReference type="EMBL" id="CP000478">
    <property type="protein sequence ID" value="ABK17217.1"/>
    <property type="molecule type" value="Genomic_DNA"/>
</dbReference>
<dbReference type="InterPro" id="IPR038770">
    <property type="entry name" value="Na+/solute_symporter_sf"/>
</dbReference>
<feature type="transmembrane region" description="Helical" evidence="5">
    <location>
        <begin position="302"/>
        <end position="326"/>
    </location>
</feature>
<reference evidence="7 8" key="1">
    <citation type="submission" date="2006-10" db="EMBL/GenBank/DDBJ databases">
        <title>Complete sequence of Syntrophobacter fumaroxidans MPOB.</title>
        <authorList>
            <consortium name="US DOE Joint Genome Institute"/>
            <person name="Copeland A."/>
            <person name="Lucas S."/>
            <person name="Lapidus A."/>
            <person name="Barry K."/>
            <person name="Detter J.C."/>
            <person name="Glavina del Rio T."/>
            <person name="Hammon N."/>
            <person name="Israni S."/>
            <person name="Pitluck S."/>
            <person name="Goltsman E.G."/>
            <person name="Martinez M."/>
            <person name="Schmutz J."/>
            <person name="Larimer F."/>
            <person name="Land M."/>
            <person name="Hauser L."/>
            <person name="Kyrpides N."/>
            <person name="Kim E."/>
            <person name="Boone D.R."/>
            <person name="Brockman F."/>
            <person name="Culley D."/>
            <person name="Ferry J."/>
            <person name="Gunsalus R."/>
            <person name="McInerney M.J."/>
            <person name="Morrison M."/>
            <person name="Plugge C."/>
            <person name="Rohlin L."/>
            <person name="Scholten J."/>
            <person name="Sieber J."/>
            <person name="Stams A.J.M."/>
            <person name="Worm P."/>
            <person name="Henstra A.M."/>
            <person name="Richardson P."/>
        </authorList>
    </citation>
    <scope>NUCLEOTIDE SEQUENCE [LARGE SCALE GENOMIC DNA]</scope>
    <source>
        <strain evidence="8">DSM 10017 / MPOB</strain>
    </source>
</reference>
<evidence type="ECO:0000256" key="3">
    <source>
        <dbReference type="ARBA" id="ARBA00022989"/>
    </source>
</evidence>
<dbReference type="PANTHER" id="PTHR31102:SF1">
    <property type="entry name" value="CATION_H+ EXCHANGER DOMAIN-CONTAINING PROTEIN"/>
    <property type="match status" value="1"/>
</dbReference>
<evidence type="ECO:0000256" key="5">
    <source>
        <dbReference type="SAM" id="Phobius"/>
    </source>
</evidence>
<dbReference type="FunCoup" id="A0LIG5">
    <property type="interactions" value="89"/>
</dbReference>
<sequence length="503" mass="54187">MAFSIGLIILMGLAADLVFRRLKLPGFMGMLLVGMTVGPHGLDLMAPEMVGVSEDFREIALVVLLLRAGLGLNRSTLRRVGALTIGMSCLPNLFELAAVVVTAHWLLGFGLVEGAILGAVLGTASLSVVVPKALDYIDRGRGALKGIPTLLLASCPLDNVFMIVLFTFFAGMYGAAQVRLLSALAQIPGAIVLGVLSGVLPGYVLYRLFGKYDRCAQRGALALLGASILLVWLENAHQGIVTFSSLFGVMTMAFILLEKAEPVAFVISQRLQKLRVFAELLLFVLLGARVNIPVIGQVGFEAIAVIVGGLACRSLGVGLALLGSGFDGREKLFCAVSWLSKGTAQAALGAIPLAAGVAFGEEILAIVVLSIVMTAPVSAILMGFLGERVLDKGEPSPYRFKELRLKLGLPRVGARVRSKRYGTVWKVIEEKETWIEKPRLPGNVQDSPVLLPAISLRYWRRDADGEDAAGKTISFRYSQFDPSFNDHWEIVHDWRDSPRHRGV</sequence>